<comment type="subcellular location">
    <subcellularLocation>
        <location evidence="1">Nucleus envelope</location>
    </subcellularLocation>
</comment>
<evidence type="ECO:0000256" key="2">
    <source>
        <dbReference type="ARBA" id="ARBA00008632"/>
    </source>
</evidence>
<evidence type="ECO:0000256" key="4">
    <source>
        <dbReference type="ARBA" id="ARBA00022473"/>
    </source>
</evidence>
<name>A0ABM1LGH8_GEKJA</name>
<keyword evidence="5" id="KW-0879">Wnt signaling pathway</keyword>
<keyword evidence="6" id="KW-0539">Nucleus</keyword>
<evidence type="ECO:0000256" key="3">
    <source>
        <dbReference type="ARBA" id="ARBA00013465"/>
    </source>
</evidence>
<dbReference type="InterPro" id="IPR026694">
    <property type="entry name" value="CUSTOS"/>
</dbReference>
<feature type="region of interest" description="Disordered" evidence="7">
    <location>
        <begin position="104"/>
        <end position="145"/>
    </location>
</feature>
<evidence type="ECO:0000256" key="5">
    <source>
        <dbReference type="ARBA" id="ARBA00022687"/>
    </source>
</evidence>
<comment type="similarity">
    <text evidence="2">Belongs to the CUSTOS family.</text>
</comment>
<dbReference type="Proteomes" id="UP000694871">
    <property type="component" value="Unplaced"/>
</dbReference>
<dbReference type="Pfam" id="PF23999">
    <property type="entry name" value="CUSTOS"/>
    <property type="match status" value="1"/>
</dbReference>
<feature type="region of interest" description="Disordered" evidence="7">
    <location>
        <begin position="290"/>
        <end position="309"/>
    </location>
</feature>
<dbReference type="PANTHER" id="PTHR14482">
    <property type="entry name" value="CHROMOSOME 12 ORF 43 HOMOLOG"/>
    <property type="match status" value="1"/>
</dbReference>
<evidence type="ECO:0000256" key="1">
    <source>
        <dbReference type="ARBA" id="ARBA00004259"/>
    </source>
</evidence>
<feature type="region of interest" description="Disordered" evidence="7">
    <location>
        <begin position="179"/>
        <end position="222"/>
    </location>
</feature>
<gene>
    <name evidence="9" type="primary">LOC107126078</name>
</gene>
<feature type="compositionally biased region" description="Basic residues" evidence="7">
    <location>
        <begin position="184"/>
        <end position="194"/>
    </location>
</feature>
<dbReference type="PANTHER" id="PTHR14482:SF0">
    <property type="entry name" value="PROTEIN CUSTOS"/>
    <property type="match status" value="1"/>
</dbReference>
<evidence type="ECO:0000313" key="9">
    <source>
        <dbReference type="RefSeq" id="XP_015285065.1"/>
    </source>
</evidence>
<reference evidence="9" key="1">
    <citation type="submission" date="2025-08" db="UniProtKB">
        <authorList>
            <consortium name="RefSeq"/>
        </authorList>
    </citation>
    <scope>IDENTIFICATION</scope>
</reference>
<accession>A0ABM1LGH8</accession>
<keyword evidence="4" id="KW-0217">Developmental protein</keyword>
<organism evidence="8 9">
    <name type="scientific">Gekko japonicus</name>
    <name type="common">Schlegel's Japanese gecko</name>
    <dbReference type="NCBI Taxonomy" id="146911"/>
    <lineage>
        <taxon>Eukaryota</taxon>
        <taxon>Metazoa</taxon>
        <taxon>Chordata</taxon>
        <taxon>Craniata</taxon>
        <taxon>Vertebrata</taxon>
        <taxon>Euteleostomi</taxon>
        <taxon>Lepidosauria</taxon>
        <taxon>Squamata</taxon>
        <taxon>Bifurcata</taxon>
        <taxon>Gekkota</taxon>
        <taxon>Gekkonidae</taxon>
        <taxon>Gekkoninae</taxon>
        <taxon>Gekko</taxon>
    </lineage>
</organism>
<evidence type="ECO:0000313" key="8">
    <source>
        <dbReference type="Proteomes" id="UP000694871"/>
    </source>
</evidence>
<evidence type="ECO:0000256" key="6">
    <source>
        <dbReference type="ARBA" id="ARBA00023242"/>
    </source>
</evidence>
<feature type="compositionally biased region" description="Low complexity" evidence="7">
    <location>
        <begin position="124"/>
        <end position="136"/>
    </location>
</feature>
<dbReference type="RefSeq" id="XP_015285065.1">
    <property type="nucleotide sequence ID" value="XM_015429579.1"/>
</dbReference>
<protein>
    <recommendedName>
        <fullName evidence="3">Protein CUSTOS</fullName>
    </recommendedName>
</protein>
<evidence type="ECO:0000256" key="7">
    <source>
        <dbReference type="SAM" id="MobiDB-lite"/>
    </source>
</evidence>
<proteinExistence type="inferred from homology"/>
<keyword evidence="8" id="KW-1185">Reference proteome</keyword>
<sequence length="309" mass="33829">MAAATGSSDSESTGDEEWERFREAVWDEGPLVAAASLKSSDGDFSESKMPSVVSSIRHKVSNRGQDQNELQTTPEFRAHVAKKLGSILDSSITILEEVLVHVKTSTKASETDDDGASEKPEPSPLQSRQLQHSSSSETDEDQEWQRCQEAVVSAADILKQSGLQAPLLELSNGHKCETTESCQKKKKKRRKKAKVKEESDSEQGIIEKPRKNKVSVRTEKPSCLSGDKAEQATLVFTEDSSDCKKPLVVALLDYSAVFERYLLPIGGGSLGFIQLWERIAMEECMLCEASPKPPGSSVSTPDSEALIRV</sequence>
<dbReference type="GeneID" id="107126078"/>